<dbReference type="PROSITE" id="PS50835">
    <property type="entry name" value="IG_LIKE"/>
    <property type="match status" value="1"/>
</dbReference>
<evidence type="ECO:0000256" key="13">
    <source>
        <dbReference type="ARBA" id="ARBA00023157"/>
    </source>
</evidence>
<dbReference type="SMART" id="SM00130">
    <property type="entry name" value="KR"/>
    <property type="match status" value="1"/>
</dbReference>
<comment type="caution">
    <text evidence="21">Lacks conserved residue(s) required for the propagation of feature annotation.</text>
</comment>
<feature type="domain" description="Ig-like" evidence="28">
    <location>
        <begin position="67"/>
        <end position="171"/>
    </location>
</feature>
<dbReference type="InterPro" id="IPR036790">
    <property type="entry name" value="Frizzled_dom_sf"/>
</dbReference>
<dbReference type="InterPro" id="IPR008266">
    <property type="entry name" value="Tyr_kinase_AS"/>
</dbReference>
<dbReference type="Gene3D" id="2.40.20.10">
    <property type="entry name" value="Plasminogen Kringle 4"/>
    <property type="match status" value="1"/>
</dbReference>
<evidence type="ECO:0000259" key="25">
    <source>
        <dbReference type="PROSITE" id="PS50011"/>
    </source>
</evidence>
<keyword evidence="20" id="KW-0460">Magnesium</keyword>
<evidence type="ECO:0000313" key="30">
    <source>
        <dbReference type="Proteomes" id="UP000594260"/>
    </source>
</evidence>
<evidence type="ECO:0000259" key="28">
    <source>
        <dbReference type="PROSITE" id="PS50835"/>
    </source>
</evidence>
<dbReference type="CDD" id="cd00108">
    <property type="entry name" value="KR"/>
    <property type="match status" value="1"/>
</dbReference>
<dbReference type="InterPro" id="IPR001245">
    <property type="entry name" value="Ser-Thr/Tyr_kinase_cat_dom"/>
</dbReference>
<dbReference type="InterPro" id="IPR000001">
    <property type="entry name" value="Kringle"/>
</dbReference>
<evidence type="ECO:0000256" key="12">
    <source>
        <dbReference type="ARBA" id="ARBA00023137"/>
    </source>
</evidence>
<evidence type="ECO:0000256" key="18">
    <source>
        <dbReference type="PIRSR" id="PIRSR000615-1"/>
    </source>
</evidence>
<dbReference type="KEGG" id="vde:111248627"/>
<dbReference type="OMA" id="ENSPWCF"/>
<evidence type="ECO:0000259" key="27">
    <source>
        <dbReference type="PROSITE" id="PS50070"/>
    </source>
</evidence>
<evidence type="ECO:0000256" key="14">
    <source>
        <dbReference type="ARBA" id="ARBA00023170"/>
    </source>
</evidence>
<feature type="domain" description="FZ" evidence="26">
    <location>
        <begin position="236"/>
        <end position="370"/>
    </location>
</feature>
<feature type="compositionally biased region" description="Basic and acidic residues" evidence="22">
    <location>
        <begin position="50"/>
        <end position="68"/>
    </location>
</feature>
<evidence type="ECO:0000256" key="19">
    <source>
        <dbReference type="PIRSR" id="PIRSR000615-2"/>
    </source>
</evidence>
<dbReference type="InParanoid" id="A0A7M7JTS6"/>
<dbReference type="SUPFAM" id="SSF57440">
    <property type="entry name" value="Kringle-like"/>
    <property type="match status" value="1"/>
</dbReference>
<comment type="catalytic activity">
    <reaction evidence="17">
        <text>L-tyrosyl-[protein] + ATP = O-phospho-L-tyrosyl-[protein] + ADP + H(+)</text>
        <dbReference type="Rhea" id="RHEA:10596"/>
        <dbReference type="Rhea" id="RHEA-COMP:10136"/>
        <dbReference type="Rhea" id="RHEA-COMP:20101"/>
        <dbReference type="ChEBI" id="CHEBI:15378"/>
        <dbReference type="ChEBI" id="CHEBI:30616"/>
        <dbReference type="ChEBI" id="CHEBI:46858"/>
        <dbReference type="ChEBI" id="CHEBI:61978"/>
        <dbReference type="ChEBI" id="CHEBI:456216"/>
        <dbReference type="EC" id="2.7.10.1"/>
    </reaction>
</comment>
<evidence type="ECO:0000256" key="9">
    <source>
        <dbReference type="ARBA" id="ARBA00022840"/>
    </source>
</evidence>
<dbReference type="Gene3D" id="1.10.510.10">
    <property type="entry name" value="Transferase(Phosphotransferase) domain 1"/>
    <property type="match status" value="1"/>
</dbReference>
<dbReference type="GO" id="GO:0005524">
    <property type="term" value="F:ATP binding"/>
    <property type="evidence" value="ECO:0007669"/>
    <property type="project" value="UniProtKB-KW"/>
</dbReference>
<dbReference type="InterPro" id="IPR038178">
    <property type="entry name" value="Kringle_sf"/>
</dbReference>
<dbReference type="EnsemblMetazoa" id="XM_022801284">
    <property type="protein sequence ID" value="XP_022657019"/>
    <property type="gene ID" value="LOC111248627"/>
</dbReference>
<dbReference type="GO" id="GO:0004714">
    <property type="term" value="F:transmembrane receptor protein tyrosine kinase activity"/>
    <property type="evidence" value="ECO:0007669"/>
    <property type="project" value="UniProtKB-EC"/>
</dbReference>
<dbReference type="GO" id="GO:0017147">
    <property type="term" value="F:Wnt-protein binding"/>
    <property type="evidence" value="ECO:0007669"/>
    <property type="project" value="TreeGrafter"/>
</dbReference>
<evidence type="ECO:0000256" key="3">
    <source>
        <dbReference type="ARBA" id="ARBA00022553"/>
    </source>
</evidence>
<feature type="domain" description="Protein kinase" evidence="25">
    <location>
        <begin position="545"/>
        <end position="828"/>
    </location>
</feature>
<feature type="binding site" evidence="20">
    <location>
        <position position="702"/>
    </location>
    <ligand>
        <name>Mg(2+)</name>
        <dbReference type="ChEBI" id="CHEBI:18420"/>
    </ligand>
</feature>
<evidence type="ECO:0000256" key="4">
    <source>
        <dbReference type="ARBA" id="ARBA00022572"/>
    </source>
</evidence>
<dbReference type="SMART" id="SM00219">
    <property type="entry name" value="TyrKc"/>
    <property type="match status" value="1"/>
</dbReference>
<keyword evidence="13" id="KW-1015">Disulfide bond</keyword>
<keyword evidence="24" id="KW-0732">Signal</keyword>
<evidence type="ECO:0000256" key="21">
    <source>
        <dbReference type="PROSITE-ProRule" id="PRU00121"/>
    </source>
</evidence>
<dbReference type="InterPro" id="IPR013783">
    <property type="entry name" value="Ig-like_fold"/>
</dbReference>
<dbReference type="FunFam" id="1.10.510.10:FF:000116">
    <property type="entry name" value="inactive tyrosine-protein kinase transmembrane receptor ROR1"/>
    <property type="match status" value="1"/>
</dbReference>
<dbReference type="OrthoDB" id="10005095at2759"/>
<evidence type="ECO:0000256" key="10">
    <source>
        <dbReference type="ARBA" id="ARBA00022989"/>
    </source>
</evidence>
<dbReference type="PIRSF" id="PIRSF000615">
    <property type="entry name" value="TyrPK_CSF1-R"/>
    <property type="match status" value="1"/>
</dbReference>
<evidence type="ECO:0000313" key="29">
    <source>
        <dbReference type="EnsemblMetazoa" id="XP_022657019"/>
    </source>
</evidence>
<feature type="transmembrane region" description="Helical" evidence="23">
    <location>
        <begin position="463"/>
        <end position="487"/>
    </location>
</feature>
<feature type="compositionally biased region" description="Low complexity" evidence="22">
    <location>
        <begin position="840"/>
        <end position="853"/>
    </location>
</feature>
<dbReference type="InterPro" id="IPR036179">
    <property type="entry name" value="Ig-like_dom_sf"/>
</dbReference>
<dbReference type="Gene3D" id="1.10.2000.10">
    <property type="entry name" value="Frizzled cysteine-rich domain"/>
    <property type="match status" value="1"/>
</dbReference>
<evidence type="ECO:0000256" key="8">
    <source>
        <dbReference type="ARBA" id="ARBA00022777"/>
    </source>
</evidence>
<evidence type="ECO:0000256" key="17">
    <source>
        <dbReference type="ARBA" id="ARBA00051243"/>
    </source>
</evidence>
<dbReference type="Pfam" id="PF00051">
    <property type="entry name" value="Kringle"/>
    <property type="match status" value="1"/>
</dbReference>
<dbReference type="InterPro" id="IPR020067">
    <property type="entry name" value="Frizzled_dom"/>
</dbReference>
<dbReference type="PROSITE" id="PS50011">
    <property type="entry name" value="PROTEIN_KINASE_DOM"/>
    <property type="match status" value="1"/>
</dbReference>
<dbReference type="PROSITE" id="PS00239">
    <property type="entry name" value="RECEPTOR_TYR_KIN_II"/>
    <property type="match status" value="1"/>
</dbReference>
<evidence type="ECO:0000259" key="26">
    <source>
        <dbReference type="PROSITE" id="PS50038"/>
    </source>
</evidence>
<sequence length="886" mass="99976">MRGYFYQLPIFLVLIGLSASVRAEDTFQVDEDENEDIHHEPNRSTTTTQDFERWTSSDREEHIQSTPHSKMEFKLHIKKQLQNYTKSSGETLRLRCDFGGVPNNAKVKITWLRNEASLEDYEDERIIIKNMGQHATRLRISDLAFLDSGFYSCRAESLEGYGTAESSSMVQIRPSPDYEGRKQQFSPEFPYLPPGVGSGSPHAFPKHPGLSPFPQGFPNKGFEGEEFHPDDPNTFMSGGKCETYRGTACAHYLINQTVYVRPGLSMASLEEKLAGVLTVVRTSRDVTPECLKFAFPSLCMFAFPPCDKTVHEHKPRMVCRDECELLEDNICRMEYSIAKRHPVIGRANILPDCKKLPERNSPDGLNCLGLGIPLPTIIQLDEDQHCYEGNGESYRGSVSMSISGHPCQPWHHQILYSRVTAHEGILGGHSYCRNPDGSRVGPWCFTEVGGKEACNIPKCADYMWLYVVVPSVAAVALISLLVSVFCIKRRTSSKPPPSSLVNNSLQALKVAKNGSAAQSRINTMELNKLLPRTQVRAPEFPLSSIKFIEELGEGAFGKVYRGSIIGYDWLATQQPTVFNNRFLNGTPNGELPVAVKTLKENASQKVQDDFHREAGLMADLHHPNIVCLVGVVTRQEPMCLLFEYMEHGDLHEYLIAHSPTRADSINQTLEFADFLHICRQIAAGMEFLAAHHYVHRDLAARNVLVGENTTVKISDFGLSRDIYSSDYYRVQAKSLLPVRWMPPEAILYGKFTAESDVWSFGVVMWEVFSYGCQPYYGYSNQEVTEMIRARQLLACPEECPSHVYSMMVECWHEVSARRPSFSELHNRLCTWQTMHCRSVSQGSRSQSSTTNSTMLSQQRRAMDTSMDRCSTPNSHVYQHLIHDPKA</sequence>
<dbReference type="InterPro" id="IPR007110">
    <property type="entry name" value="Ig-like_dom"/>
</dbReference>
<dbReference type="EC" id="2.7.10.1" evidence="2"/>
<keyword evidence="20" id="KW-0479">Metal-binding</keyword>
<keyword evidence="10 23" id="KW-1133">Transmembrane helix</keyword>
<dbReference type="PROSITE" id="PS00021">
    <property type="entry name" value="KRINGLE_1"/>
    <property type="match status" value="1"/>
</dbReference>
<evidence type="ECO:0000256" key="23">
    <source>
        <dbReference type="SAM" id="Phobius"/>
    </source>
</evidence>
<keyword evidence="7 19" id="KW-0547">Nucleotide-binding</keyword>
<evidence type="ECO:0000256" key="2">
    <source>
        <dbReference type="ARBA" id="ARBA00011902"/>
    </source>
</evidence>
<feature type="signal peptide" evidence="24">
    <location>
        <begin position="1"/>
        <end position="23"/>
    </location>
</feature>
<dbReference type="PROSITE" id="PS50038">
    <property type="entry name" value="FZ"/>
    <property type="match status" value="1"/>
</dbReference>
<evidence type="ECO:0000256" key="11">
    <source>
        <dbReference type="ARBA" id="ARBA00023136"/>
    </source>
</evidence>
<feature type="active site" description="Proton acceptor" evidence="18">
    <location>
        <position position="697"/>
    </location>
</feature>
<dbReference type="InterPro" id="IPR002011">
    <property type="entry name" value="Tyr_kinase_rcpt_2_CS"/>
</dbReference>
<dbReference type="Gene3D" id="2.60.40.10">
    <property type="entry name" value="Immunoglobulins"/>
    <property type="match status" value="1"/>
</dbReference>
<dbReference type="SMART" id="SM00408">
    <property type="entry name" value="IGc2"/>
    <property type="match status" value="1"/>
</dbReference>
<feature type="chain" id="PRO_5029463721" description="receptor protein-tyrosine kinase" evidence="24">
    <location>
        <begin position="24"/>
        <end position="886"/>
    </location>
</feature>
<keyword evidence="15" id="KW-0325">Glycoprotein</keyword>
<dbReference type="GO" id="GO:0005886">
    <property type="term" value="C:plasma membrane"/>
    <property type="evidence" value="ECO:0007669"/>
    <property type="project" value="TreeGrafter"/>
</dbReference>
<keyword evidence="9 19" id="KW-0067">ATP-binding</keyword>
<evidence type="ECO:0000256" key="22">
    <source>
        <dbReference type="SAM" id="MobiDB-lite"/>
    </source>
</evidence>
<keyword evidence="8" id="KW-0418">Kinase</keyword>
<dbReference type="InterPro" id="IPR003598">
    <property type="entry name" value="Ig_sub2"/>
</dbReference>
<name>A0A7M7JTS6_VARDE</name>
<feature type="region of interest" description="Disordered" evidence="22">
    <location>
        <begin position="840"/>
        <end position="872"/>
    </location>
</feature>
<dbReference type="PANTHER" id="PTHR24416:SF611">
    <property type="entry name" value="TYROSINE-PROTEIN KINASE TRANSMEMBRANE RECEPTOR ROR"/>
    <property type="match status" value="1"/>
</dbReference>
<dbReference type="CDD" id="cd07459">
    <property type="entry name" value="CRD_TK_ROR_like"/>
    <property type="match status" value="1"/>
</dbReference>
<dbReference type="InterPro" id="IPR050122">
    <property type="entry name" value="RTK"/>
</dbReference>
<dbReference type="SUPFAM" id="SSF48726">
    <property type="entry name" value="Immunoglobulin"/>
    <property type="match status" value="1"/>
</dbReference>
<dbReference type="GO" id="GO:0046872">
    <property type="term" value="F:metal ion binding"/>
    <property type="evidence" value="ECO:0007669"/>
    <property type="project" value="UniProtKB-KW"/>
</dbReference>
<dbReference type="InterPro" id="IPR011009">
    <property type="entry name" value="Kinase-like_dom_sf"/>
</dbReference>
<dbReference type="Gene3D" id="3.30.200.20">
    <property type="entry name" value="Phosphorylase Kinase, domain 1"/>
    <property type="match status" value="1"/>
</dbReference>
<accession>A0A7M7JTS6</accession>
<dbReference type="Pfam" id="PF07714">
    <property type="entry name" value="PK_Tyr_Ser-Thr"/>
    <property type="match status" value="1"/>
</dbReference>
<dbReference type="Proteomes" id="UP000594260">
    <property type="component" value="Unplaced"/>
</dbReference>
<feature type="binding site" evidence="20">
    <location>
        <position position="715"/>
    </location>
    <ligand>
        <name>Mg(2+)</name>
        <dbReference type="ChEBI" id="CHEBI:18420"/>
    </ligand>
</feature>
<keyword evidence="6 23" id="KW-0812">Transmembrane</keyword>
<dbReference type="GO" id="GO:0007169">
    <property type="term" value="P:cell surface receptor protein tyrosine kinase signaling pathway"/>
    <property type="evidence" value="ECO:0007669"/>
    <property type="project" value="InterPro"/>
</dbReference>
<dbReference type="InterPro" id="IPR041775">
    <property type="entry name" value="Ror-like_CRD"/>
</dbReference>
<feature type="domain" description="Kringle" evidence="27">
    <location>
        <begin position="385"/>
        <end position="459"/>
    </location>
</feature>
<comment type="subcellular location">
    <subcellularLocation>
        <location evidence="1">Membrane</location>
        <topology evidence="1">Single-pass type I membrane protein</topology>
    </subcellularLocation>
</comment>
<dbReference type="PROSITE" id="PS00109">
    <property type="entry name" value="PROTEIN_KINASE_TYR"/>
    <property type="match status" value="1"/>
</dbReference>
<evidence type="ECO:0000256" key="7">
    <source>
        <dbReference type="ARBA" id="ARBA00022741"/>
    </source>
</evidence>
<dbReference type="InterPro" id="IPR020635">
    <property type="entry name" value="Tyr_kinase_cat_dom"/>
</dbReference>
<dbReference type="SMART" id="SM00409">
    <property type="entry name" value="IG"/>
    <property type="match status" value="1"/>
</dbReference>
<keyword evidence="5" id="KW-0808">Transferase</keyword>
<feature type="region of interest" description="Disordered" evidence="22">
    <location>
        <begin position="30"/>
        <end position="68"/>
    </location>
</feature>
<evidence type="ECO:0000256" key="5">
    <source>
        <dbReference type="ARBA" id="ARBA00022679"/>
    </source>
</evidence>
<dbReference type="GO" id="GO:0043235">
    <property type="term" value="C:receptor complex"/>
    <property type="evidence" value="ECO:0007669"/>
    <property type="project" value="TreeGrafter"/>
</dbReference>
<dbReference type="GeneID" id="111248627"/>
<dbReference type="Pfam" id="PF07679">
    <property type="entry name" value="I-set"/>
    <property type="match status" value="1"/>
</dbReference>
<dbReference type="InterPro" id="IPR013098">
    <property type="entry name" value="Ig_I-set"/>
</dbReference>
<protein>
    <recommendedName>
        <fullName evidence="2">receptor protein-tyrosine kinase</fullName>
        <ecNumber evidence="2">2.7.10.1</ecNumber>
    </recommendedName>
</protein>
<dbReference type="PRINTS" id="PR00018">
    <property type="entry name" value="KRINGLE"/>
</dbReference>
<dbReference type="FunCoup" id="A0A7M7JTS6">
    <property type="interactions" value="62"/>
</dbReference>
<keyword evidence="3" id="KW-0597">Phosphoprotein</keyword>
<dbReference type="PROSITE" id="PS50070">
    <property type="entry name" value="KRINGLE_2"/>
    <property type="match status" value="1"/>
</dbReference>
<dbReference type="InterPro" id="IPR000719">
    <property type="entry name" value="Prot_kinase_dom"/>
</dbReference>
<reference evidence="29" key="1">
    <citation type="submission" date="2021-01" db="UniProtKB">
        <authorList>
            <consortium name="EnsemblMetazoa"/>
        </authorList>
    </citation>
    <scope>IDENTIFICATION</scope>
</reference>
<keyword evidence="12" id="KW-0829">Tyrosine-protein kinase</keyword>
<evidence type="ECO:0000256" key="20">
    <source>
        <dbReference type="PIRSR" id="PIRSR000615-3"/>
    </source>
</evidence>
<evidence type="ECO:0000256" key="1">
    <source>
        <dbReference type="ARBA" id="ARBA00004479"/>
    </source>
</evidence>
<evidence type="ECO:0000256" key="16">
    <source>
        <dbReference type="ARBA" id="ARBA00023319"/>
    </source>
</evidence>
<dbReference type="SUPFAM" id="SSF56112">
    <property type="entry name" value="Protein kinase-like (PK-like)"/>
    <property type="match status" value="1"/>
</dbReference>
<keyword evidence="16" id="KW-0393">Immunoglobulin domain</keyword>
<keyword evidence="4 21" id="KW-0420">Kringle</keyword>
<dbReference type="InterPro" id="IPR013806">
    <property type="entry name" value="Kringle-like"/>
</dbReference>
<dbReference type="PRINTS" id="PR00109">
    <property type="entry name" value="TYRKINASE"/>
</dbReference>
<dbReference type="RefSeq" id="XP_022657019.1">
    <property type="nucleotide sequence ID" value="XM_022801284.1"/>
</dbReference>
<keyword evidence="30" id="KW-1185">Reference proteome</keyword>
<dbReference type="InterPro" id="IPR003599">
    <property type="entry name" value="Ig_sub"/>
</dbReference>
<dbReference type="Pfam" id="PF01392">
    <property type="entry name" value="Fz"/>
    <property type="match status" value="1"/>
</dbReference>
<dbReference type="CDD" id="cd05048">
    <property type="entry name" value="PTKc_Ror"/>
    <property type="match status" value="1"/>
</dbReference>
<organism evidence="29 30">
    <name type="scientific">Varroa destructor</name>
    <name type="common">Honeybee mite</name>
    <dbReference type="NCBI Taxonomy" id="109461"/>
    <lineage>
        <taxon>Eukaryota</taxon>
        <taxon>Metazoa</taxon>
        <taxon>Ecdysozoa</taxon>
        <taxon>Arthropoda</taxon>
        <taxon>Chelicerata</taxon>
        <taxon>Arachnida</taxon>
        <taxon>Acari</taxon>
        <taxon>Parasitiformes</taxon>
        <taxon>Mesostigmata</taxon>
        <taxon>Gamasina</taxon>
        <taxon>Dermanyssoidea</taxon>
        <taxon>Varroidae</taxon>
        <taxon>Varroa</taxon>
    </lineage>
</organism>
<dbReference type="InterPro" id="IPR018056">
    <property type="entry name" value="Kringle_CS"/>
</dbReference>
<evidence type="ECO:0000256" key="6">
    <source>
        <dbReference type="ARBA" id="ARBA00022692"/>
    </source>
</evidence>
<feature type="binding site" evidence="19">
    <location>
        <position position="701"/>
    </location>
    <ligand>
        <name>ATP</name>
        <dbReference type="ChEBI" id="CHEBI:30616"/>
    </ligand>
</feature>
<dbReference type="AlphaFoldDB" id="A0A7M7JTS6"/>
<evidence type="ECO:0000256" key="15">
    <source>
        <dbReference type="ARBA" id="ARBA00023180"/>
    </source>
</evidence>
<proteinExistence type="predicted"/>
<keyword evidence="14" id="KW-0675">Receptor</keyword>
<evidence type="ECO:0000256" key="24">
    <source>
        <dbReference type="SAM" id="SignalP"/>
    </source>
</evidence>
<dbReference type="PANTHER" id="PTHR24416">
    <property type="entry name" value="TYROSINE-PROTEIN KINASE RECEPTOR"/>
    <property type="match status" value="1"/>
</dbReference>
<keyword evidence="11 23" id="KW-0472">Membrane</keyword>